<reference evidence="1 2" key="1">
    <citation type="submission" date="2023-02" db="EMBL/GenBank/DDBJ databases">
        <title>LHISI_Scaffold_Assembly.</title>
        <authorList>
            <person name="Stuart O.P."/>
            <person name="Cleave R."/>
            <person name="Magrath M.J.L."/>
            <person name="Mikheyev A.S."/>
        </authorList>
    </citation>
    <scope>NUCLEOTIDE SEQUENCE [LARGE SCALE GENOMIC DNA]</scope>
    <source>
        <strain evidence="1">Daus_M_001</strain>
        <tissue evidence="1">Leg muscle</tissue>
    </source>
</reference>
<name>A0ABQ9GQP5_9NEOP</name>
<evidence type="ECO:0000313" key="2">
    <source>
        <dbReference type="Proteomes" id="UP001159363"/>
    </source>
</evidence>
<keyword evidence="2" id="KW-1185">Reference proteome</keyword>
<organism evidence="1 2">
    <name type="scientific">Dryococelus australis</name>
    <dbReference type="NCBI Taxonomy" id="614101"/>
    <lineage>
        <taxon>Eukaryota</taxon>
        <taxon>Metazoa</taxon>
        <taxon>Ecdysozoa</taxon>
        <taxon>Arthropoda</taxon>
        <taxon>Hexapoda</taxon>
        <taxon>Insecta</taxon>
        <taxon>Pterygota</taxon>
        <taxon>Neoptera</taxon>
        <taxon>Polyneoptera</taxon>
        <taxon>Phasmatodea</taxon>
        <taxon>Verophasmatodea</taxon>
        <taxon>Anareolatae</taxon>
        <taxon>Phasmatidae</taxon>
        <taxon>Eurycanthinae</taxon>
        <taxon>Dryococelus</taxon>
    </lineage>
</organism>
<evidence type="ECO:0000313" key="1">
    <source>
        <dbReference type="EMBL" id="KAJ8874335.1"/>
    </source>
</evidence>
<comment type="caution">
    <text evidence="1">The sequence shown here is derived from an EMBL/GenBank/DDBJ whole genome shotgun (WGS) entry which is preliminary data.</text>
</comment>
<evidence type="ECO:0008006" key="3">
    <source>
        <dbReference type="Google" id="ProtNLM"/>
    </source>
</evidence>
<gene>
    <name evidence="1" type="ORF">PR048_025181</name>
</gene>
<dbReference type="Proteomes" id="UP001159363">
    <property type="component" value="Chromosome 9"/>
</dbReference>
<sequence length="80" mass="9145">MLLTVVRLPALLTHGHHLSLQRSQEVDWSRYPTVPRPSQVPPVFTVFGRVPDPRSPVSGRLIPRTPLSTLYHPHTSIRKY</sequence>
<protein>
    <recommendedName>
        <fullName evidence="3">Secreted protein</fullName>
    </recommendedName>
</protein>
<accession>A0ABQ9GQP5</accession>
<dbReference type="EMBL" id="JARBHB010000010">
    <property type="protein sequence ID" value="KAJ8874335.1"/>
    <property type="molecule type" value="Genomic_DNA"/>
</dbReference>
<proteinExistence type="predicted"/>